<accession>A0A7K0DIH7</accession>
<dbReference type="Proteomes" id="UP000431401">
    <property type="component" value="Unassembled WGS sequence"/>
</dbReference>
<evidence type="ECO:0000313" key="2">
    <source>
        <dbReference type="Proteomes" id="UP000431401"/>
    </source>
</evidence>
<sequence>MPAALVQHVSHVPVTLGQHGDHVPVTLDQHGDHVPLPASVGDGAGGDRYRHFGQLGFRYTGSVVGAKYSPG</sequence>
<reference evidence="1 2" key="1">
    <citation type="submission" date="2019-10" db="EMBL/GenBank/DDBJ databases">
        <title>Nocardia macrotermitis sp. nov. and Nocardia aurantia sp. nov., isolated from the gut of fungus growing-termite Macrotermes natalensis.</title>
        <authorList>
            <person name="Benndorf R."/>
            <person name="Schwitalla J."/>
            <person name="Martin K."/>
            <person name="De Beer W."/>
            <person name="Kaster A.-K."/>
            <person name="Vollmers J."/>
            <person name="Poulsen M."/>
            <person name="Beemelmanns C."/>
        </authorList>
    </citation>
    <scope>NUCLEOTIDE SEQUENCE [LARGE SCALE GENOMIC DNA]</scope>
    <source>
        <strain evidence="1 2">RB56</strain>
    </source>
</reference>
<dbReference type="EMBL" id="WEGI01000002">
    <property type="protein sequence ID" value="MQY25509.1"/>
    <property type="molecule type" value="Genomic_DNA"/>
</dbReference>
<dbReference type="AlphaFoldDB" id="A0A7K0DIH7"/>
<keyword evidence="2" id="KW-1185">Reference proteome</keyword>
<name>A0A7K0DIH7_9NOCA</name>
<comment type="caution">
    <text evidence="1">The sequence shown here is derived from an EMBL/GenBank/DDBJ whole genome shotgun (WGS) entry which is preliminary data.</text>
</comment>
<organism evidence="1 2">
    <name type="scientific">Nocardia aurantia</name>
    <dbReference type="NCBI Taxonomy" id="2585199"/>
    <lineage>
        <taxon>Bacteria</taxon>
        <taxon>Bacillati</taxon>
        <taxon>Actinomycetota</taxon>
        <taxon>Actinomycetes</taxon>
        <taxon>Mycobacteriales</taxon>
        <taxon>Nocardiaceae</taxon>
        <taxon>Nocardia</taxon>
    </lineage>
</organism>
<evidence type="ECO:0000313" key="1">
    <source>
        <dbReference type="EMBL" id="MQY25509.1"/>
    </source>
</evidence>
<gene>
    <name evidence="1" type="ORF">NRB56_10660</name>
</gene>
<proteinExistence type="predicted"/>
<protein>
    <submittedName>
        <fullName evidence="1">Uncharacterized protein</fullName>
    </submittedName>
</protein>